<dbReference type="AlphaFoldDB" id="A0A8J8NKU6"/>
<evidence type="ECO:0000313" key="2">
    <source>
        <dbReference type="EMBL" id="TNV76015.1"/>
    </source>
</evidence>
<dbReference type="EMBL" id="RRYP01014363">
    <property type="protein sequence ID" value="TNV76015.1"/>
    <property type="molecule type" value="Genomic_DNA"/>
</dbReference>
<accession>A0A8J8NKU6</accession>
<dbReference type="Proteomes" id="UP000785679">
    <property type="component" value="Unassembled WGS sequence"/>
</dbReference>
<dbReference type="InterPro" id="IPR016181">
    <property type="entry name" value="Acyl_CoA_acyltransferase"/>
</dbReference>
<proteinExistence type="predicted"/>
<feature type="domain" description="N-acetyltransferase" evidence="1">
    <location>
        <begin position="45"/>
        <end position="203"/>
    </location>
</feature>
<comment type="caution">
    <text evidence="2">The sequence shown here is derived from an EMBL/GenBank/DDBJ whole genome shotgun (WGS) entry which is preliminary data.</text>
</comment>
<dbReference type="Gene3D" id="3.40.630.30">
    <property type="match status" value="1"/>
</dbReference>
<gene>
    <name evidence="2" type="ORF">FGO68_gene11097</name>
</gene>
<name>A0A8J8NKU6_HALGN</name>
<dbReference type="Pfam" id="PF00583">
    <property type="entry name" value="Acetyltransf_1"/>
    <property type="match status" value="1"/>
</dbReference>
<sequence length="227" mass="25782">MEQPTDRKVCAVEDKERALSDESHSTQASILTHKKSHSIICEQIKKTKKNEPRIFPFLLMVDKEAFPIDQWGMEGQRTATILKQFWRSPTDKIAVARKEDTNCNKAIVGYACYIEGIGGGESGSSPNACYLMRIGVRTKCQRQGIGRKLMAFLLEKYSKGVMSLDVNAENEKAIRFYRGLGLTECETYRVMDKQAFIKFQTPWAGFRLREREVGKGEEVEKGGKQTI</sequence>
<keyword evidence="3" id="KW-1185">Reference proteome</keyword>
<organism evidence="2 3">
    <name type="scientific">Halteria grandinella</name>
    <dbReference type="NCBI Taxonomy" id="5974"/>
    <lineage>
        <taxon>Eukaryota</taxon>
        <taxon>Sar</taxon>
        <taxon>Alveolata</taxon>
        <taxon>Ciliophora</taxon>
        <taxon>Intramacronucleata</taxon>
        <taxon>Spirotrichea</taxon>
        <taxon>Stichotrichia</taxon>
        <taxon>Sporadotrichida</taxon>
        <taxon>Halteriidae</taxon>
        <taxon>Halteria</taxon>
    </lineage>
</organism>
<dbReference type="CDD" id="cd04301">
    <property type="entry name" value="NAT_SF"/>
    <property type="match status" value="1"/>
</dbReference>
<protein>
    <recommendedName>
        <fullName evidence="1">N-acetyltransferase domain-containing protein</fullName>
    </recommendedName>
</protein>
<dbReference type="GO" id="GO:0016747">
    <property type="term" value="F:acyltransferase activity, transferring groups other than amino-acyl groups"/>
    <property type="evidence" value="ECO:0007669"/>
    <property type="project" value="InterPro"/>
</dbReference>
<evidence type="ECO:0000313" key="3">
    <source>
        <dbReference type="Proteomes" id="UP000785679"/>
    </source>
</evidence>
<dbReference type="InterPro" id="IPR000182">
    <property type="entry name" value="GNAT_dom"/>
</dbReference>
<dbReference type="SUPFAM" id="SSF55729">
    <property type="entry name" value="Acyl-CoA N-acyltransferases (Nat)"/>
    <property type="match status" value="1"/>
</dbReference>
<reference evidence="2" key="1">
    <citation type="submission" date="2019-06" db="EMBL/GenBank/DDBJ databases">
        <authorList>
            <person name="Zheng W."/>
        </authorList>
    </citation>
    <scope>NUCLEOTIDE SEQUENCE</scope>
    <source>
        <strain evidence="2">QDHG01</strain>
    </source>
</reference>
<evidence type="ECO:0000259" key="1">
    <source>
        <dbReference type="PROSITE" id="PS51186"/>
    </source>
</evidence>
<dbReference type="PROSITE" id="PS51186">
    <property type="entry name" value="GNAT"/>
    <property type="match status" value="1"/>
</dbReference>
<dbReference type="OrthoDB" id="47374at2759"/>